<protein>
    <submittedName>
        <fullName evidence="1">Uncharacterized protein</fullName>
    </submittedName>
</protein>
<evidence type="ECO:0000313" key="2">
    <source>
        <dbReference type="Proteomes" id="UP001157502"/>
    </source>
</evidence>
<proteinExistence type="predicted"/>
<name>A0ACC2G2Z0_DALPE</name>
<evidence type="ECO:0000313" key="1">
    <source>
        <dbReference type="EMBL" id="KAJ7997942.1"/>
    </source>
</evidence>
<dbReference type="Proteomes" id="UP001157502">
    <property type="component" value="Chromosome 18"/>
</dbReference>
<comment type="caution">
    <text evidence="1">The sequence shown here is derived from an EMBL/GenBank/DDBJ whole genome shotgun (WGS) entry which is preliminary data.</text>
</comment>
<dbReference type="EMBL" id="CM055745">
    <property type="protein sequence ID" value="KAJ7997942.1"/>
    <property type="molecule type" value="Genomic_DNA"/>
</dbReference>
<accession>A0ACC2G2Z0</accession>
<keyword evidence="2" id="KW-1185">Reference proteome</keyword>
<gene>
    <name evidence="1" type="ORF">DPEC_G00217400</name>
</gene>
<reference evidence="1" key="1">
    <citation type="submission" date="2021-05" db="EMBL/GenBank/DDBJ databases">
        <authorList>
            <person name="Pan Q."/>
            <person name="Jouanno E."/>
            <person name="Zahm M."/>
            <person name="Klopp C."/>
            <person name="Cabau C."/>
            <person name="Louis A."/>
            <person name="Berthelot C."/>
            <person name="Parey E."/>
            <person name="Roest Crollius H."/>
            <person name="Montfort J."/>
            <person name="Robinson-Rechavi M."/>
            <person name="Bouchez O."/>
            <person name="Lampietro C."/>
            <person name="Lopez Roques C."/>
            <person name="Donnadieu C."/>
            <person name="Postlethwait J."/>
            <person name="Bobe J."/>
            <person name="Dillon D."/>
            <person name="Chandos A."/>
            <person name="von Hippel F."/>
            <person name="Guiguen Y."/>
        </authorList>
    </citation>
    <scope>NUCLEOTIDE SEQUENCE</scope>
    <source>
        <strain evidence="1">YG-Jan2019</strain>
    </source>
</reference>
<sequence>MGRLDGSLPQVVYPESEILCKRQWRHSQVLSDHFWSSYIRHYLPSLQVRQKWHTSPADLKENVVVMLVDPQLPRALWPIGRVIKVHTSADGHVRSAEVEIKAKMAATLPEMVSHAASRHEMAGRITQARWPAHMSRSDADALSSSACLPSVPSFTFGSNLLPLACPEALFPRSAPRRPLRLALSNLLG</sequence>
<organism evidence="1 2">
    <name type="scientific">Dallia pectoralis</name>
    <name type="common">Alaska blackfish</name>
    <dbReference type="NCBI Taxonomy" id="75939"/>
    <lineage>
        <taxon>Eukaryota</taxon>
        <taxon>Metazoa</taxon>
        <taxon>Chordata</taxon>
        <taxon>Craniata</taxon>
        <taxon>Vertebrata</taxon>
        <taxon>Euteleostomi</taxon>
        <taxon>Actinopterygii</taxon>
        <taxon>Neopterygii</taxon>
        <taxon>Teleostei</taxon>
        <taxon>Protacanthopterygii</taxon>
        <taxon>Esociformes</taxon>
        <taxon>Umbridae</taxon>
        <taxon>Dallia</taxon>
    </lineage>
</organism>